<evidence type="ECO:0000256" key="6">
    <source>
        <dbReference type="ARBA" id="ARBA00023242"/>
    </source>
</evidence>
<dbReference type="PANTHER" id="PTHR36206:SF4">
    <property type="entry name" value="HYPOTHETICAL CONSERVED PROTEIN (EUROFUNG)-RELATED"/>
    <property type="match status" value="1"/>
</dbReference>
<evidence type="ECO:0000256" key="1">
    <source>
        <dbReference type="ARBA" id="ARBA00022723"/>
    </source>
</evidence>
<sequence length="385" mass="43607">MHYGKAMSLARSLDSPERLLALSLPLIATANMLGFWRDSHAHILSALKLLPRGGAQSWSDAASIGATLTRMDLQSMTFSDSASPYPFDTRFALSDPREGELQPGGQRQTYSQASSMLFVLIRQIIFHTQAVEDHAISRITFMKAHARLETNLALLEQQMADLEARPTKEKHECASISVRIYHTWLRLMMRIPPFSPQTANDENLAYFERIVVLCKVFLDRQSPVQDLQLSLEPALIVPLFETAKRCRHPRLRRTALNLLKGMNRQEGMWRSDGAASAVEILIAKEESIAMDELADLLATSHISDHLEEAALAVPWSAWSSSEFELPTTYTWEGVAKVPEEERVLEMLVLSRFDDQKIDLRLLMCSGDERKAFGDTKEYVIDYTRR</sequence>
<evidence type="ECO:0000313" key="7">
    <source>
        <dbReference type="EMBL" id="CAJ2503138.1"/>
    </source>
</evidence>
<dbReference type="GO" id="GO:0046872">
    <property type="term" value="F:metal ion binding"/>
    <property type="evidence" value="ECO:0007669"/>
    <property type="project" value="UniProtKB-KW"/>
</dbReference>
<evidence type="ECO:0000256" key="3">
    <source>
        <dbReference type="ARBA" id="ARBA00023015"/>
    </source>
</evidence>
<evidence type="ECO:0000256" key="5">
    <source>
        <dbReference type="ARBA" id="ARBA00023163"/>
    </source>
</evidence>
<keyword evidence="2" id="KW-0862">Zinc</keyword>
<comment type="caution">
    <text evidence="7">The sequence shown here is derived from an EMBL/GenBank/DDBJ whole genome shotgun (WGS) entry which is preliminary data.</text>
</comment>
<reference evidence="7" key="1">
    <citation type="submission" date="2023-10" db="EMBL/GenBank/DDBJ databases">
        <authorList>
            <person name="Hackl T."/>
        </authorList>
    </citation>
    <scope>NUCLEOTIDE SEQUENCE</scope>
</reference>
<keyword evidence="4" id="KW-0238">DNA-binding</keyword>
<evidence type="ECO:0000313" key="8">
    <source>
        <dbReference type="Proteomes" id="UP001295740"/>
    </source>
</evidence>
<gene>
    <name evidence="7" type="ORF">KHLLAP_LOCUS3606</name>
</gene>
<dbReference type="InterPro" id="IPR052360">
    <property type="entry name" value="Transcr_Regulatory_Proteins"/>
</dbReference>
<keyword evidence="1" id="KW-0479">Metal-binding</keyword>
<keyword evidence="6" id="KW-0539">Nucleus</keyword>
<dbReference type="GO" id="GO:0003677">
    <property type="term" value="F:DNA binding"/>
    <property type="evidence" value="ECO:0007669"/>
    <property type="project" value="UniProtKB-KW"/>
</dbReference>
<evidence type="ECO:0000256" key="2">
    <source>
        <dbReference type="ARBA" id="ARBA00022833"/>
    </source>
</evidence>
<keyword evidence="5" id="KW-0804">Transcription</keyword>
<accession>A0AAI8VDZ8</accession>
<keyword evidence="8" id="KW-1185">Reference proteome</keyword>
<keyword evidence="3" id="KW-0805">Transcription regulation</keyword>
<evidence type="ECO:0000256" key="4">
    <source>
        <dbReference type="ARBA" id="ARBA00023125"/>
    </source>
</evidence>
<protein>
    <submittedName>
        <fullName evidence="7">Uu.00g105320.m01.CDS01</fullName>
    </submittedName>
</protein>
<dbReference type="PANTHER" id="PTHR36206">
    <property type="entry name" value="ASPERCRYPTIN BIOSYNTHESIS CLUSTER-SPECIFIC TRANSCRIPTION REGULATOR ATNN-RELATED"/>
    <property type="match status" value="1"/>
</dbReference>
<dbReference type="Proteomes" id="UP001295740">
    <property type="component" value="Unassembled WGS sequence"/>
</dbReference>
<proteinExistence type="predicted"/>
<dbReference type="AlphaFoldDB" id="A0AAI8VDZ8"/>
<name>A0AAI8VDZ8_9PEZI</name>
<organism evidence="7 8">
    <name type="scientific">Anthostomella pinea</name>
    <dbReference type="NCBI Taxonomy" id="933095"/>
    <lineage>
        <taxon>Eukaryota</taxon>
        <taxon>Fungi</taxon>
        <taxon>Dikarya</taxon>
        <taxon>Ascomycota</taxon>
        <taxon>Pezizomycotina</taxon>
        <taxon>Sordariomycetes</taxon>
        <taxon>Xylariomycetidae</taxon>
        <taxon>Xylariales</taxon>
        <taxon>Xylariaceae</taxon>
        <taxon>Anthostomella</taxon>
    </lineage>
</organism>
<dbReference type="EMBL" id="CAUWAG010000004">
    <property type="protein sequence ID" value="CAJ2503138.1"/>
    <property type="molecule type" value="Genomic_DNA"/>
</dbReference>